<evidence type="ECO:0000313" key="1">
    <source>
        <dbReference type="EMBL" id="MBY72564.1"/>
    </source>
</evidence>
<sequence>MCRSAAAVVLVAPDANSVTTAGGAHGNRFGCGDIGNALRIIAEAFVGVGRRHRRGCASADTVPATVDRCVCLRPCDRVPVIDEQFSNVFATADKAGSLNRNSFHRRTS</sequence>
<proteinExistence type="predicted"/>
<organism evidence="1">
    <name type="scientific">Sipha flava</name>
    <name type="common">yellow sugarcane aphid</name>
    <dbReference type="NCBI Taxonomy" id="143950"/>
    <lineage>
        <taxon>Eukaryota</taxon>
        <taxon>Metazoa</taxon>
        <taxon>Ecdysozoa</taxon>
        <taxon>Arthropoda</taxon>
        <taxon>Hexapoda</taxon>
        <taxon>Insecta</taxon>
        <taxon>Pterygota</taxon>
        <taxon>Neoptera</taxon>
        <taxon>Paraneoptera</taxon>
        <taxon>Hemiptera</taxon>
        <taxon>Sternorrhyncha</taxon>
        <taxon>Aphidomorpha</taxon>
        <taxon>Aphidoidea</taxon>
        <taxon>Aphididae</taxon>
        <taxon>Sipha</taxon>
    </lineage>
</organism>
<protein>
    <submittedName>
        <fullName evidence="1">Uncharacterized protein</fullName>
    </submittedName>
</protein>
<gene>
    <name evidence="1" type="ORF">g.54610</name>
</gene>
<reference evidence="1" key="1">
    <citation type="submission" date="2018-04" db="EMBL/GenBank/DDBJ databases">
        <title>Transcriptome assembly of Sipha flava.</title>
        <authorList>
            <person name="Scully E.D."/>
            <person name="Geib S.M."/>
            <person name="Palmer N.A."/>
            <person name="Koch K."/>
            <person name="Bradshaw J."/>
            <person name="Heng-Moss T."/>
            <person name="Sarath G."/>
        </authorList>
    </citation>
    <scope>NUCLEOTIDE SEQUENCE</scope>
</reference>
<dbReference type="AlphaFoldDB" id="A0A2S2Q4B9"/>
<accession>A0A2S2Q4B9</accession>
<name>A0A2S2Q4B9_9HEMI</name>
<dbReference type="EMBL" id="GGMS01003361">
    <property type="protein sequence ID" value="MBY72564.1"/>
    <property type="molecule type" value="Transcribed_RNA"/>
</dbReference>